<proteinExistence type="predicted"/>
<dbReference type="CDD" id="cd05243">
    <property type="entry name" value="SDR_a5"/>
    <property type="match status" value="1"/>
</dbReference>
<dbReference type="Pfam" id="PF13460">
    <property type="entry name" value="NAD_binding_10"/>
    <property type="match status" value="1"/>
</dbReference>
<comment type="caution">
    <text evidence="2">The sequence shown here is derived from an EMBL/GenBank/DDBJ whole genome shotgun (WGS) entry which is preliminary data.</text>
</comment>
<name>A0ABN2SV83_9ACTN</name>
<protein>
    <submittedName>
        <fullName evidence="2">SDR family oxidoreductase</fullName>
    </submittedName>
</protein>
<dbReference type="Gene3D" id="3.40.50.720">
    <property type="entry name" value="NAD(P)-binding Rossmann-like Domain"/>
    <property type="match status" value="1"/>
</dbReference>
<sequence>MSRIVIAGGHGQIALLLEARLSAAGHTVQGLLRRPDGADDLVAAGAEPVVFDLERASTADLADVIRGADAVVFAAGAGPGSSAERKYTVDLGGSVLLADAAELAGVRRFVQVSSRGAGAPAAEGSDPVWTAYLDAKTRAEDDLRGRKLDWTIIRPGGLLNTPGLGEVQLAPHVSGGTIPREDVAHVLAEVIDQGAALGQTLELVSGAVPIFQAVQAWKG</sequence>
<reference evidence="2 3" key="1">
    <citation type="journal article" date="2019" name="Int. J. Syst. Evol. Microbiol.">
        <title>The Global Catalogue of Microorganisms (GCM) 10K type strain sequencing project: providing services to taxonomists for standard genome sequencing and annotation.</title>
        <authorList>
            <consortium name="The Broad Institute Genomics Platform"/>
            <consortium name="The Broad Institute Genome Sequencing Center for Infectious Disease"/>
            <person name="Wu L."/>
            <person name="Ma J."/>
        </authorList>
    </citation>
    <scope>NUCLEOTIDE SEQUENCE [LARGE SCALE GENOMIC DNA]</scope>
    <source>
        <strain evidence="2 3">JCM 16013</strain>
    </source>
</reference>
<evidence type="ECO:0000313" key="2">
    <source>
        <dbReference type="EMBL" id="GAA1992216.1"/>
    </source>
</evidence>
<evidence type="ECO:0000313" key="3">
    <source>
        <dbReference type="Proteomes" id="UP001499854"/>
    </source>
</evidence>
<dbReference type="InterPro" id="IPR016040">
    <property type="entry name" value="NAD(P)-bd_dom"/>
</dbReference>
<dbReference type="SUPFAM" id="SSF51735">
    <property type="entry name" value="NAD(P)-binding Rossmann-fold domains"/>
    <property type="match status" value="1"/>
</dbReference>
<dbReference type="RefSeq" id="WP_344660968.1">
    <property type="nucleotide sequence ID" value="NZ_BAAAQM010000047.1"/>
</dbReference>
<evidence type="ECO:0000259" key="1">
    <source>
        <dbReference type="Pfam" id="PF13460"/>
    </source>
</evidence>
<dbReference type="Proteomes" id="UP001499854">
    <property type="component" value="Unassembled WGS sequence"/>
</dbReference>
<gene>
    <name evidence="2" type="ORF">GCM10009838_64860</name>
</gene>
<organism evidence="2 3">
    <name type="scientific">Catenulispora subtropica</name>
    <dbReference type="NCBI Taxonomy" id="450798"/>
    <lineage>
        <taxon>Bacteria</taxon>
        <taxon>Bacillati</taxon>
        <taxon>Actinomycetota</taxon>
        <taxon>Actinomycetes</taxon>
        <taxon>Catenulisporales</taxon>
        <taxon>Catenulisporaceae</taxon>
        <taxon>Catenulispora</taxon>
    </lineage>
</organism>
<dbReference type="PANTHER" id="PTHR15020:SF50">
    <property type="entry name" value="UPF0659 PROTEIN YMR090W"/>
    <property type="match status" value="1"/>
</dbReference>
<accession>A0ABN2SV83</accession>
<feature type="domain" description="NAD(P)-binding" evidence="1">
    <location>
        <begin position="8"/>
        <end position="193"/>
    </location>
</feature>
<dbReference type="PANTHER" id="PTHR15020">
    <property type="entry name" value="FLAVIN REDUCTASE-RELATED"/>
    <property type="match status" value="1"/>
</dbReference>
<keyword evidence="3" id="KW-1185">Reference proteome</keyword>
<dbReference type="InterPro" id="IPR036291">
    <property type="entry name" value="NAD(P)-bd_dom_sf"/>
</dbReference>
<dbReference type="EMBL" id="BAAAQM010000047">
    <property type="protein sequence ID" value="GAA1992216.1"/>
    <property type="molecule type" value="Genomic_DNA"/>
</dbReference>